<dbReference type="AlphaFoldDB" id="A0A2X0IJB7"/>
<gene>
    <name evidence="2" type="ORF">DN069_12970</name>
</gene>
<feature type="region of interest" description="Disordered" evidence="1">
    <location>
        <begin position="108"/>
        <end position="128"/>
    </location>
</feature>
<evidence type="ECO:0000313" key="3">
    <source>
        <dbReference type="Proteomes" id="UP000248889"/>
    </source>
</evidence>
<dbReference type="EMBL" id="QKYN01000047">
    <property type="protein sequence ID" value="RAG85204.1"/>
    <property type="molecule type" value="Genomic_DNA"/>
</dbReference>
<proteinExistence type="predicted"/>
<reference evidence="2 3" key="1">
    <citation type="submission" date="2018-06" db="EMBL/GenBank/DDBJ databases">
        <title>Streptacidiphilus pinicola sp. nov., isolated from pine grove soil.</title>
        <authorList>
            <person name="Roh S.G."/>
            <person name="Park S."/>
            <person name="Kim M.-K."/>
            <person name="Yun B.-R."/>
            <person name="Park J."/>
            <person name="Kim M.J."/>
            <person name="Kim Y.S."/>
            <person name="Kim S.B."/>
        </authorList>
    </citation>
    <scope>NUCLEOTIDE SEQUENCE [LARGE SCALE GENOMIC DNA]</scope>
    <source>
        <strain evidence="2 3">MMS16-CNU450</strain>
    </source>
</reference>
<comment type="caution">
    <text evidence="2">The sequence shown here is derived from an EMBL/GenBank/DDBJ whole genome shotgun (WGS) entry which is preliminary data.</text>
</comment>
<organism evidence="2 3">
    <name type="scientific">Streptacidiphilus pinicola</name>
    <dbReference type="NCBI Taxonomy" id="2219663"/>
    <lineage>
        <taxon>Bacteria</taxon>
        <taxon>Bacillati</taxon>
        <taxon>Actinomycetota</taxon>
        <taxon>Actinomycetes</taxon>
        <taxon>Kitasatosporales</taxon>
        <taxon>Streptomycetaceae</taxon>
        <taxon>Streptacidiphilus</taxon>
    </lineage>
</organism>
<keyword evidence="3" id="KW-1185">Reference proteome</keyword>
<sequence>MQHAQGKGALNLVNRAAEEAEPCGAAEPGQVGVAVGEGLEPFDEFGSQPSVFVGGVGCWASEDGFPAADGVGVFAPVGPGGAMGSTTCDRGGRNPGVARRPGVPVSLARGVGSSLMPAASDDSVGPLE</sequence>
<evidence type="ECO:0000256" key="1">
    <source>
        <dbReference type="SAM" id="MobiDB-lite"/>
    </source>
</evidence>
<accession>A0A2X0IJB7</accession>
<dbReference type="Proteomes" id="UP000248889">
    <property type="component" value="Unassembled WGS sequence"/>
</dbReference>
<name>A0A2X0IJB7_9ACTN</name>
<evidence type="ECO:0000313" key="2">
    <source>
        <dbReference type="EMBL" id="RAG85204.1"/>
    </source>
</evidence>
<protein>
    <submittedName>
        <fullName evidence="2">Uncharacterized protein</fullName>
    </submittedName>
</protein>